<name>A0ACC2F029_DALPE</name>
<comment type="caution">
    <text evidence="1">The sequence shown here is derived from an EMBL/GenBank/DDBJ whole genome shotgun (WGS) entry which is preliminary data.</text>
</comment>
<dbReference type="EMBL" id="CM055764">
    <property type="protein sequence ID" value="KAJ7984691.1"/>
    <property type="molecule type" value="Genomic_DNA"/>
</dbReference>
<proteinExistence type="predicted"/>
<sequence length="245" mass="27085">MDAPTVSYTNRGVVVVESGEGENPKVGPVALHPLTSDAVPASSEGDEHGHGRKVSFYSDVTVYVFDQESPTRRLQCHWPGETCSGSLMPVYGDNPKISGQSPTPPGTHLNHLPRVVDSSEDIGVSLEWEDDFTYQDSALKTRMGDHHLIISESIWSSPTSLMPTWSSERCVIRTSDWISSLHSQDAPVQREKQYLLREDVVMGDRTTDYIYSGTTRKHNTSSLSVIYGLYQASSQAVTPSLFRPL</sequence>
<organism evidence="1 2">
    <name type="scientific">Dallia pectoralis</name>
    <name type="common">Alaska blackfish</name>
    <dbReference type="NCBI Taxonomy" id="75939"/>
    <lineage>
        <taxon>Eukaryota</taxon>
        <taxon>Metazoa</taxon>
        <taxon>Chordata</taxon>
        <taxon>Craniata</taxon>
        <taxon>Vertebrata</taxon>
        <taxon>Euteleostomi</taxon>
        <taxon>Actinopterygii</taxon>
        <taxon>Neopterygii</taxon>
        <taxon>Teleostei</taxon>
        <taxon>Protacanthopterygii</taxon>
        <taxon>Esociformes</taxon>
        <taxon>Umbridae</taxon>
        <taxon>Dallia</taxon>
    </lineage>
</organism>
<reference evidence="1" key="1">
    <citation type="submission" date="2021-05" db="EMBL/GenBank/DDBJ databases">
        <authorList>
            <person name="Pan Q."/>
            <person name="Jouanno E."/>
            <person name="Zahm M."/>
            <person name="Klopp C."/>
            <person name="Cabau C."/>
            <person name="Louis A."/>
            <person name="Berthelot C."/>
            <person name="Parey E."/>
            <person name="Roest Crollius H."/>
            <person name="Montfort J."/>
            <person name="Robinson-Rechavi M."/>
            <person name="Bouchez O."/>
            <person name="Lampietro C."/>
            <person name="Lopez Roques C."/>
            <person name="Donnadieu C."/>
            <person name="Postlethwait J."/>
            <person name="Bobe J."/>
            <person name="Dillon D."/>
            <person name="Chandos A."/>
            <person name="von Hippel F."/>
            <person name="Guiguen Y."/>
        </authorList>
    </citation>
    <scope>NUCLEOTIDE SEQUENCE</scope>
    <source>
        <strain evidence="1">YG-Jan2019</strain>
    </source>
</reference>
<evidence type="ECO:0000313" key="1">
    <source>
        <dbReference type="EMBL" id="KAJ7984691.1"/>
    </source>
</evidence>
<dbReference type="Proteomes" id="UP001157502">
    <property type="component" value="Chromosome 37"/>
</dbReference>
<accession>A0ACC2F029</accession>
<evidence type="ECO:0000313" key="2">
    <source>
        <dbReference type="Proteomes" id="UP001157502"/>
    </source>
</evidence>
<gene>
    <name evidence="1" type="ORF">DPEC_G00357380</name>
</gene>
<keyword evidence="2" id="KW-1185">Reference proteome</keyword>
<protein>
    <submittedName>
        <fullName evidence="1">Uncharacterized protein</fullName>
    </submittedName>
</protein>